<gene>
    <name evidence="2" type="ORF">PCOR1329_LOCUS62700</name>
</gene>
<name>A0ABN9W2V5_9DINO</name>
<feature type="compositionally biased region" description="Basic and acidic residues" evidence="1">
    <location>
        <begin position="1"/>
        <end position="21"/>
    </location>
</feature>
<feature type="region of interest" description="Disordered" evidence="1">
    <location>
        <begin position="1"/>
        <end position="50"/>
    </location>
</feature>
<protein>
    <submittedName>
        <fullName evidence="2">Uncharacterized protein</fullName>
    </submittedName>
</protein>
<dbReference type="EMBL" id="CAUYUJ010017931">
    <property type="protein sequence ID" value="CAK0879223.1"/>
    <property type="molecule type" value="Genomic_DNA"/>
</dbReference>
<dbReference type="Proteomes" id="UP001189429">
    <property type="component" value="Unassembled WGS sequence"/>
</dbReference>
<sequence>MPGEERREFAEEEEVGMREGNVRLALAGPWPAQRPGSARSRSEGCGKSTGQHATAQAFEFKDFVSAVTCLAEGSSGRLEREGWSRRNITTREEAGALRSLPGPMGAAMDLQSEGMTVT</sequence>
<feature type="region of interest" description="Disordered" evidence="1">
    <location>
        <begin position="98"/>
        <end position="118"/>
    </location>
</feature>
<keyword evidence="3" id="KW-1185">Reference proteome</keyword>
<accession>A0ABN9W2V5</accession>
<proteinExistence type="predicted"/>
<evidence type="ECO:0000256" key="1">
    <source>
        <dbReference type="SAM" id="MobiDB-lite"/>
    </source>
</evidence>
<evidence type="ECO:0000313" key="2">
    <source>
        <dbReference type="EMBL" id="CAK0879223.1"/>
    </source>
</evidence>
<reference evidence="2" key="1">
    <citation type="submission" date="2023-10" db="EMBL/GenBank/DDBJ databases">
        <authorList>
            <person name="Chen Y."/>
            <person name="Shah S."/>
            <person name="Dougan E. K."/>
            <person name="Thang M."/>
            <person name="Chan C."/>
        </authorList>
    </citation>
    <scope>NUCLEOTIDE SEQUENCE [LARGE SCALE GENOMIC DNA]</scope>
</reference>
<evidence type="ECO:0000313" key="3">
    <source>
        <dbReference type="Proteomes" id="UP001189429"/>
    </source>
</evidence>
<organism evidence="2 3">
    <name type="scientific">Prorocentrum cordatum</name>
    <dbReference type="NCBI Taxonomy" id="2364126"/>
    <lineage>
        <taxon>Eukaryota</taxon>
        <taxon>Sar</taxon>
        <taxon>Alveolata</taxon>
        <taxon>Dinophyceae</taxon>
        <taxon>Prorocentrales</taxon>
        <taxon>Prorocentraceae</taxon>
        <taxon>Prorocentrum</taxon>
    </lineage>
</organism>
<comment type="caution">
    <text evidence="2">The sequence shown here is derived from an EMBL/GenBank/DDBJ whole genome shotgun (WGS) entry which is preliminary data.</text>
</comment>